<reference evidence="2" key="1">
    <citation type="submission" date="2023-07" db="EMBL/GenBank/DDBJ databases">
        <authorList>
            <consortium name="AG Swart"/>
            <person name="Singh M."/>
            <person name="Singh A."/>
            <person name="Seah K."/>
            <person name="Emmerich C."/>
        </authorList>
    </citation>
    <scope>NUCLEOTIDE SEQUENCE</scope>
    <source>
        <strain evidence="2">DP1</strain>
    </source>
</reference>
<evidence type="ECO:0000256" key="1">
    <source>
        <dbReference type="SAM" id="MobiDB-lite"/>
    </source>
</evidence>
<feature type="region of interest" description="Disordered" evidence="1">
    <location>
        <begin position="71"/>
        <end position="107"/>
    </location>
</feature>
<feature type="compositionally biased region" description="Basic and acidic residues" evidence="1">
    <location>
        <begin position="71"/>
        <end position="106"/>
    </location>
</feature>
<accession>A0AAD1U359</accession>
<dbReference type="Proteomes" id="UP001295684">
    <property type="component" value="Unassembled WGS sequence"/>
</dbReference>
<feature type="region of interest" description="Disordered" evidence="1">
    <location>
        <begin position="123"/>
        <end position="192"/>
    </location>
</feature>
<protein>
    <submittedName>
        <fullName evidence="2">Uncharacterized protein</fullName>
    </submittedName>
</protein>
<comment type="caution">
    <text evidence="2">The sequence shown here is derived from an EMBL/GenBank/DDBJ whole genome shotgun (WGS) entry which is preliminary data.</text>
</comment>
<dbReference type="EMBL" id="CAMPGE010001775">
    <property type="protein sequence ID" value="CAI2360575.1"/>
    <property type="molecule type" value="Genomic_DNA"/>
</dbReference>
<evidence type="ECO:0000313" key="2">
    <source>
        <dbReference type="EMBL" id="CAI2360575.1"/>
    </source>
</evidence>
<feature type="region of interest" description="Disordered" evidence="1">
    <location>
        <begin position="233"/>
        <end position="296"/>
    </location>
</feature>
<keyword evidence="3" id="KW-1185">Reference proteome</keyword>
<proteinExistence type="predicted"/>
<gene>
    <name evidence="2" type="ORF">ECRASSUSDP1_LOCUS1879</name>
</gene>
<dbReference type="AlphaFoldDB" id="A0AAD1U359"/>
<sequence>MYPQGPIAIKKNKQKRIKLLESIKKDKELWKQTKDQVKLEQIKEKEEMIRKIEKQQEMEEELRMEKAKLDHISDKKREIEEQNRKREVEEEARKKLNKEKLKDEIRRKKLKIAQQKETEALAQQYRIEQQRREEENRKKEEEKKRLEEEEDHRLEEQRQLMQKHIEEQKARLAKNPSRTSRNSHLGTDEELELAKRKKMNFNILENLKKRENKPSLLENSFLEKREKILKKKERIEKKHATSLSPVKPQKPKKFSKNSPNNSNKLREYRDQKLPPINLKSTQRESLERSSLNGGIKTKKNQLKKKITLKRIELSSSVEREQMDNVIKRNNKIELFNRLKLLDSIGAKDERQIGPLRMGYKKSINVSINPMREESQPYDRYPESQSLQTQSFDGYKARKQRYSKNGSLEQTPLAMNYQNGSFNTKFRTRRATKDYATESTGVTSAEKITLESKRRMQSLIELKASKNFTPKNKIPNDDIDYFQNDSPGLVLNVLENDQISSKYSIRTGKIKSKATISKELLAREIDMLNEGIDPAFHYFSQDFDELAGHKDLTKNATEWNQNISPSYLLGLKIKQRQKEYWKKRIRRDFSPALYHKEKKSRYDDFSLIQELEKVEERDSSRGRVRLKKL</sequence>
<feature type="compositionally biased region" description="Polar residues" evidence="1">
    <location>
        <begin position="176"/>
        <end position="185"/>
    </location>
</feature>
<evidence type="ECO:0000313" key="3">
    <source>
        <dbReference type="Proteomes" id="UP001295684"/>
    </source>
</evidence>
<organism evidence="2 3">
    <name type="scientific">Euplotes crassus</name>
    <dbReference type="NCBI Taxonomy" id="5936"/>
    <lineage>
        <taxon>Eukaryota</taxon>
        <taxon>Sar</taxon>
        <taxon>Alveolata</taxon>
        <taxon>Ciliophora</taxon>
        <taxon>Intramacronucleata</taxon>
        <taxon>Spirotrichea</taxon>
        <taxon>Hypotrichia</taxon>
        <taxon>Euplotida</taxon>
        <taxon>Euplotidae</taxon>
        <taxon>Moneuplotes</taxon>
    </lineage>
</organism>
<feature type="compositionally biased region" description="Basic and acidic residues" evidence="1">
    <location>
        <begin position="128"/>
        <end position="170"/>
    </location>
</feature>
<name>A0AAD1U359_EUPCR</name>